<organism evidence="1">
    <name type="scientific">Octopus bimaculoides</name>
    <name type="common">California two-spotted octopus</name>
    <dbReference type="NCBI Taxonomy" id="37653"/>
    <lineage>
        <taxon>Eukaryota</taxon>
        <taxon>Metazoa</taxon>
        <taxon>Spiralia</taxon>
        <taxon>Lophotrochozoa</taxon>
        <taxon>Mollusca</taxon>
        <taxon>Cephalopoda</taxon>
        <taxon>Coleoidea</taxon>
        <taxon>Octopodiformes</taxon>
        <taxon>Octopoda</taxon>
        <taxon>Incirrata</taxon>
        <taxon>Octopodidae</taxon>
        <taxon>Octopus</taxon>
    </lineage>
</organism>
<proteinExistence type="predicted"/>
<accession>A0A0L8HWD1</accession>
<gene>
    <name evidence="1" type="ORF">OCBIM_22004149mg</name>
</gene>
<name>A0A0L8HWD1_OCTBM</name>
<sequence>MKNIGMEILNEKLLKKGKQYFLIRKKTKRKMQEIFEATEHKTMSINFYMHQLLTSMYTHANISRHTDTHSL</sequence>
<dbReference type="EMBL" id="KQ417141">
    <property type="protein sequence ID" value="KOF93543.1"/>
    <property type="molecule type" value="Genomic_DNA"/>
</dbReference>
<protein>
    <submittedName>
        <fullName evidence="1">Uncharacterized protein</fullName>
    </submittedName>
</protein>
<dbReference type="AlphaFoldDB" id="A0A0L8HWD1"/>
<reference evidence="1" key="1">
    <citation type="submission" date="2015-07" db="EMBL/GenBank/DDBJ databases">
        <title>MeaNS - Measles Nucleotide Surveillance Program.</title>
        <authorList>
            <person name="Tran T."/>
            <person name="Druce J."/>
        </authorList>
    </citation>
    <scope>NUCLEOTIDE SEQUENCE</scope>
    <source>
        <strain evidence="1">UCB-OBI-ISO-001</strain>
        <tissue evidence="1">Gonad</tissue>
    </source>
</reference>
<evidence type="ECO:0000313" key="1">
    <source>
        <dbReference type="EMBL" id="KOF93543.1"/>
    </source>
</evidence>